<feature type="region of interest" description="Disordered" evidence="1">
    <location>
        <begin position="534"/>
        <end position="561"/>
    </location>
</feature>
<feature type="compositionally biased region" description="Low complexity" evidence="1">
    <location>
        <begin position="121"/>
        <end position="135"/>
    </location>
</feature>
<dbReference type="OrthoDB" id="2573559at2759"/>
<feature type="compositionally biased region" description="Basic residues" evidence="1">
    <location>
        <begin position="888"/>
        <end position="899"/>
    </location>
</feature>
<feature type="region of interest" description="Disordered" evidence="1">
    <location>
        <begin position="730"/>
        <end position="751"/>
    </location>
</feature>
<feature type="compositionally biased region" description="Low complexity" evidence="1">
    <location>
        <begin position="534"/>
        <end position="549"/>
    </location>
</feature>
<feature type="compositionally biased region" description="Polar residues" evidence="1">
    <location>
        <begin position="903"/>
        <end position="912"/>
    </location>
</feature>
<name>A0A4S4M9B4_9AGAM</name>
<feature type="region of interest" description="Disordered" evidence="1">
    <location>
        <begin position="772"/>
        <end position="791"/>
    </location>
</feature>
<feature type="region of interest" description="Disordered" evidence="1">
    <location>
        <begin position="660"/>
        <end position="715"/>
    </location>
</feature>
<accession>A0A4S4M9B4</accession>
<keyword evidence="3" id="KW-1185">Reference proteome</keyword>
<evidence type="ECO:0000256" key="1">
    <source>
        <dbReference type="SAM" id="MobiDB-lite"/>
    </source>
</evidence>
<protein>
    <submittedName>
        <fullName evidence="2">Uncharacterized protein</fullName>
    </submittedName>
</protein>
<organism evidence="2 3">
    <name type="scientific">Bondarzewia mesenterica</name>
    <dbReference type="NCBI Taxonomy" id="1095465"/>
    <lineage>
        <taxon>Eukaryota</taxon>
        <taxon>Fungi</taxon>
        <taxon>Dikarya</taxon>
        <taxon>Basidiomycota</taxon>
        <taxon>Agaricomycotina</taxon>
        <taxon>Agaricomycetes</taxon>
        <taxon>Russulales</taxon>
        <taxon>Bondarzewiaceae</taxon>
        <taxon>Bondarzewia</taxon>
    </lineage>
</organism>
<feature type="compositionally biased region" description="Basic and acidic residues" evidence="1">
    <location>
        <begin position="867"/>
        <end position="883"/>
    </location>
</feature>
<reference evidence="2 3" key="1">
    <citation type="submission" date="2019-02" db="EMBL/GenBank/DDBJ databases">
        <title>Genome sequencing of the rare red list fungi Bondarzewia mesenterica.</title>
        <authorList>
            <person name="Buettner E."/>
            <person name="Kellner H."/>
        </authorList>
    </citation>
    <scope>NUCLEOTIDE SEQUENCE [LARGE SCALE GENOMIC DNA]</scope>
    <source>
        <strain evidence="2 3">DSM 108281</strain>
    </source>
</reference>
<feature type="region of interest" description="Disordered" evidence="1">
    <location>
        <begin position="822"/>
        <end position="850"/>
    </location>
</feature>
<gene>
    <name evidence="2" type="ORF">EW146_g203</name>
</gene>
<dbReference type="AlphaFoldDB" id="A0A4S4M9B4"/>
<proteinExistence type="predicted"/>
<comment type="caution">
    <text evidence="2">The sequence shown here is derived from an EMBL/GenBank/DDBJ whole genome shotgun (WGS) entry which is preliminary data.</text>
</comment>
<evidence type="ECO:0000313" key="3">
    <source>
        <dbReference type="Proteomes" id="UP000310158"/>
    </source>
</evidence>
<feature type="region of interest" description="Disordered" evidence="1">
    <location>
        <begin position="24"/>
        <end position="53"/>
    </location>
</feature>
<evidence type="ECO:0000313" key="2">
    <source>
        <dbReference type="EMBL" id="THH21347.1"/>
    </source>
</evidence>
<sequence length="912" mass="100049">MTSSRVYKSVCQLFVSVWDLLSPSTNRPQAPRRGSRTVPRLVSGNFSPRQPAFTTMSSENYTVSTKEYVDRAIQTATPSRLVTATESKAGLLHSPFRDITSAVCNESSEMSFSASPSQFSNAYSHSLSHSSPPSLGVTTQRTLKPHLPRNRPSQSQNEMGRIVSLPETDPLFSAKMELKSTSVRIVSMPEQRPSSGYLLDASMSTDGVNSSMYSGDSLISSGDDDRSGIYLPRFGQGIPHTPSPSSSPDSVVIIENNGELSEAFLRSSKNIEEREPESPLQNTQYDDEGWITWAKSPPRPIPALHGPLSLPYARCPSGAEGTIIEEPDNLPRMIWGLGEGGQSPPPFPFQPLKCTISSYEQEPSHLLQSQPPLHSQVDSRSNELDIRSRKPRVEYIDAQYPRSDYDDAIVLENLLQEQQASRNIWDTGYDLALENLAGLTLNDALRMQNVREDLQSNRRLSVLEDYSGFARAQHTLPKSNASHVNNSVDHLRSVPTMRVSSHPALGSALPQILIKPRSPPPFSSQRLSAMEIAQQYRQQQLHRQQGSLLPTPPNSSSPLWSSDFSPYEDTLLSPNWASSHVNGRSVAALSNQPLSSAEASHELRRLVYERMGLSADISASLAPPAQIQSSARLQPAVRNITSVSSSETLVNYLGGHDAVYSTTASPQRPGPPPNTPRSRTVSQEQPTRRYQPYYAKAPISPTSPETHHRSLSYQQPRSIPLARLIQRRLSAVPEEDGNSTVRGRSPSPPLPSMHDTGMLRARHHTVAVGVPTRNWSSSSQRRSGTGSGSFQYARTVDQPQAVLTMPSKATAEMPKAELYVEPAPGGRHLQVKTKLPPPTLSRNGSDVQEVRVRPQSGAVISSVGLRAVEERSNGNRDSQKENGGRGGIGRKRGRGRGRRAFNEPSSLAKTHV</sequence>
<feature type="compositionally biased region" description="Polar residues" evidence="1">
    <location>
        <begin position="44"/>
        <end position="53"/>
    </location>
</feature>
<feature type="region of interest" description="Disordered" evidence="1">
    <location>
        <begin position="867"/>
        <end position="912"/>
    </location>
</feature>
<dbReference type="EMBL" id="SGPL01000004">
    <property type="protein sequence ID" value="THH21347.1"/>
    <property type="molecule type" value="Genomic_DNA"/>
</dbReference>
<feature type="region of interest" description="Disordered" evidence="1">
    <location>
        <begin position="121"/>
        <end position="159"/>
    </location>
</feature>
<dbReference type="Proteomes" id="UP000310158">
    <property type="component" value="Unassembled WGS sequence"/>
</dbReference>